<reference evidence="3 4" key="1">
    <citation type="submission" date="2021-01" db="EMBL/GenBank/DDBJ databases">
        <title>Whole genome shotgun sequence of Catellatospora bangladeshensis NBRC 107357.</title>
        <authorList>
            <person name="Komaki H."/>
            <person name="Tamura T."/>
        </authorList>
    </citation>
    <scope>NUCLEOTIDE SEQUENCE [LARGE SCALE GENOMIC DNA]</scope>
    <source>
        <strain evidence="3 4">NBRC 107357</strain>
    </source>
</reference>
<dbReference type="InterPro" id="IPR029069">
    <property type="entry name" value="HotDog_dom_sf"/>
</dbReference>
<dbReference type="CDD" id="cd03450">
    <property type="entry name" value="NodN"/>
    <property type="match status" value="1"/>
</dbReference>
<feature type="domain" description="MaoC-like" evidence="2">
    <location>
        <begin position="13"/>
        <end position="120"/>
    </location>
</feature>
<accession>A0A8J3JN28</accession>
<comment type="caution">
    <text evidence="3">The sequence shown here is derived from an EMBL/GenBank/DDBJ whole genome shotgun (WGS) entry which is preliminary data.</text>
</comment>
<organism evidence="3 4">
    <name type="scientific">Catellatospora bangladeshensis</name>
    <dbReference type="NCBI Taxonomy" id="310355"/>
    <lineage>
        <taxon>Bacteria</taxon>
        <taxon>Bacillati</taxon>
        <taxon>Actinomycetota</taxon>
        <taxon>Actinomycetes</taxon>
        <taxon>Micromonosporales</taxon>
        <taxon>Micromonosporaceae</taxon>
        <taxon>Catellatospora</taxon>
    </lineage>
</organism>
<sequence>MRVIEDVATLPDTIGEVWGPTDWQTVDQDRVTSFADVTNDHQWIHVDTERAAADSPFGGTIAHGALTLSLCTAMVADLVRVRNAKSVINLGFDRVRFSGTVPTGSRLRGSAEVRDVRRIPGGYRVVARMTMSSDRSVRPVCVADQIFAVFPDEAAA</sequence>
<protein>
    <submittedName>
        <fullName evidence="3">MaoC family dehydratase</fullName>
    </submittedName>
</protein>
<dbReference type="Gene3D" id="3.10.129.10">
    <property type="entry name" value="Hotdog Thioesterase"/>
    <property type="match status" value="1"/>
</dbReference>
<dbReference type="Pfam" id="PF01575">
    <property type="entry name" value="MaoC_dehydratas"/>
    <property type="match status" value="1"/>
</dbReference>
<dbReference type="InterPro" id="IPR002539">
    <property type="entry name" value="MaoC-like_dom"/>
</dbReference>
<evidence type="ECO:0000313" key="3">
    <source>
        <dbReference type="EMBL" id="GIF83677.1"/>
    </source>
</evidence>
<comment type="similarity">
    <text evidence="1">Belongs to the enoyl-CoA hydratase/isomerase family.</text>
</comment>
<dbReference type="RefSeq" id="WP_203750838.1">
    <property type="nucleotide sequence ID" value="NZ_BONF01000030.1"/>
</dbReference>
<dbReference type="SUPFAM" id="SSF54637">
    <property type="entry name" value="Thioesterase/thiol ester dehydrase-isomerase"/>
    <property type="match status" value="1"/>
</dbReference>
<dbReference type="PANTHER" id="PTHR42993">
    <property type="entry name" value="MAOC-LIKE DEHYDRATASE DOMAIN-CONTAINING PROTEIN"/>
    <property type="match status" value="1"/>
</dbReference>
<dbReference type="Proteomes" id="UP000601223">
    <property type="component" value="Unassembled WGS sequence"/>
</dbReference>
<keyword evidence="4" id="KW-1185">Reference proteome</keyword>
<evidence type="ECO:0000313" key="4">
    <source>
        <dbReference type="Proteomes" id="UP000601223"/>
    </source>
</evidence>
<gene>
    <name evidence="3" type="ORF">Cba03nite_50260</name>
</gene>
<dbReference type="EMBL" id="BONF01000030">
    <property type="protein sequence ID" value="GIF83677.1"/>
    <property type="molecule type" value="Genomic_DNA"/>
</dbReference>
<evidence type="ECO:0000256" key="1">
    <source>
        <dbReference type="ARBA" id="ARBA00005254"/>
    </source>
</evidence>
<dbReference type="InterPro" id="IPR039375">
    <property type="entry name" value="NodN-like"/>
</dbReference>
<dbReference type="AlphaFoldDB" id="A0A8J3JN28"/>
<evidence type="ECO:0000259" key="2">
    <source>
        <dbReference type="Pfam" id="PF01575"/>
    </source>
</evidence>
<proteinExistence type="inferred from homology"/>
<name>A0A8J3JN28_9ACTN</name>
<dbReference type="PANTHER" id="PTHR42993:SF1">
    <property type="entry name" value="MAOC-LIKE DEHYDRATASE DOMAIN-CONTAINING PROTEIN"/>
    <property type="match status" value="1"/>
</dbReference>